<dbReference type="InterPro" id="IPR011008">
    <property type="entry name" value="Dimeric_a/b-barrel"/>
</dbReference>
<evidence type="ECO:0000256" key="2">
    <source>
        <dbReference type="ARBA" id="ARBA00023125"/>
    </source>
</evidence>
<comment type="caution">
    <text evidence="5">The sequence shown here is derived from an EMBL/GenBank/DDBJ whole genome shotgun (WGS) entry which is preliminary data.</text>
</comment>
<dbReference type="CDD" id="cd00090">
    <property type="entry name" value="HTH_ARSR"/>
    <property type="match status" value="1"/>
</dbReference>
<sequence length="165" mass="17954">MAIENMKAVRRRPAEAPSVDAVDRKLLGLLAADATLSYAELGRALNLSPPAVHERVKRLRRDGVIRATVAALDGRKLGKAILAFIHVNTTGWGKSPEMLDLAQLPDVEEIHTVTGDTCVMLKVRTQDAQGLEDLLRVIYEIPGVQGTRSYIVLSSHLERGALPAD</sequence>
<dbReference type="Proteomes" id="UP000029995">
    <property type="component" value="Unassembled WGS sequence"/>
</dbReference>
<evidence type="ECO:0000313" key="6">
    <source>
        <dbReference type="Proteomes" id="UP000029995"/>
    </source>
</evidence>
<feature type="domain" description="HTH asnC-type" evidence="4">
    <location>
        <begin position="19"/>
        <end position="80"/>
    </location>
</feature>
<keyword evidence="2" id="KW-0238">DNA-binding</keyword>
<dbReference type="InterPro" id="IPR036388">
    <property type="entry name" value="WH-like_DNA-bd_sf"/>
</dbReference>
<dbReference type="Gene3D" id="1.10.10.10">
    <property type="entry name" value="Winged helix-like DNA-binding domain superfamily/Winged helix DNA-binding domain"/>
    <property type="match status" value="1"/>
</dbReference>
<keyword evidence="3" id="KW-0804">Transcription</keyword>
<dbReference type="PROSITE" id="PS50956">
    <property type="entry name" value="HTH_ASNC_2"/>
    <property type="match status" value="1"/>
</dbReference>
<protein>
    <submittedName>
        <fullName evidence="5">AsnC family transcriptional regulator</fullName>
    </submittedName>
</protein>
<dbReference type="EMBL" id="JANX01000161">
    <property type="protein sequence ID" value="KGM33661.1"/>
    <property type="molecule type" value="Genomic_DNA"/>
</dbReference>
<dbReference type="SUPFAM" id="SSF54909">
    <property type="entry name" value="Dimeric alpha+beta barrel"/>
    <property type="match status" value="1"/>
</dbReference>
<accession>A0A0A0D4N0</accession>
<name>A0A0A0D4N0_9PROT</name>
<dbReference type="GO" id="GO:0006355">
    <property type="term" value="P:regulation of DNA-templated transcription"/>
    <property type="evidence" value="ECO:0007669"/>
    <property type="project" value="UniProtKB-ARBA"/>
</dbReference>
<dbReference type="InterPro" id="IPR011991">
    <property type="entry name" value="ArsR-like_HTH"/>
</dbReference>
<dbReference type="PANTHER" id="PTHR30154">
    <property type="entry name" value="LEUCINE-RESPONSIVE REGULATORY PROTEIN"/>
    <property type="match status" value="1"/>
</dbReference>
<evidence type="ECO:0000256" key="3">
    <source>
        <dbReference type="ARBA" id="ARBA00023163"/>
    </source>
</evidence>
<dbReference type="PRINTS" id="PR00033">
    <property type="entry name" value="HTHASNC"/>
</dbReference>
<dbReference type="InterPro" id="IPR036390">
    <property type="entry name" value="WH_DNA-bd_sf"/>
</dbReference>
<dbReference type="GO" id="GO:0005829">
    <property type="term" value="C:cytosol"/>
    <property type="evidence" value="ECO:0007669"/>
    <property type="project" value="TreeGrafter"/>
</dbReference>
<dbReference type="GO" id="GO:0043200">
    <property type="term" value="P:response to amino acid"/>
    <property type="evidence" value="ECO:0007669"/>
    <property type="project" value="TreeGrafter"/>
</dbReference>
<dbReference type="SUPFAM" id="SSF46785">
    <property type="entry name" value="Winged helix' DNA-binding domain"/>
    <property type="match status" value="1"/>
</dbReference>
<dbReference type="InterPro" id="IPR019888">
    <property type="entry name" value="Tscrpt_reg_AsnC-like"/>
</dbReference>
<proteinExistence type="predicted"/>
<reference evidence="5 6" key="1">
    <citation type="submission" date="2014-01" db="EMBL/GenBank/DDBJ databases">
        <title>Genome sequence determination for a cystic fibrosis isolate, Inquilinus limosus.</title>
        <authorList>
            <person name="Pino M."/>
            <person name="Di Conza J."/>
            <person name="Gutkind G."/>
        </authorList>
    </citation>
    <scope>NUCLEOTIDE SEQUENCE [LARGE SCALE GENOMIC DNA]</scope>
    <source>
        <strain evidence="5 6">MP06</strain>
    </source>
</reference>
<dbReference type="PANTHER" id="PTHR30154:SF53">
    <property type="entry name" value="HTH-TYPE TRANSCRIPTIONAL REGULATOR LRPC"/>
    <property type="match status" value="1"/>
</dbReference>
<dbReference type="InterPro" id="IPR019885">
    <property type="entry name" value="Tscrpt_reg_HTH_AsnC-type_CS"/>
</dbReference>
<dbReference type="Pfam" id="PF01037">
    <property type="entry name" value="AsnC_trans_reg"/>
    <property type="match status" value="1"/>
</dbReference>
<gene>
    <name evidence="5" type="ORF">P409_14625</name>
</gene>
<dbReference type="Pfam" id="PF13404">
    <property type="entry name" value="HTH_AsnC-type"/>
    <property type="match status" value="1"/>
</dbReference>
<dbReference type="PROSITE" id="PS00519">
    <property type="entry name" value="HTH_ASNC_1"/>
    <property type="match status" value="1"/>
</dbReference>
<dbReference type="SMART" id="SM00344">
    <property type="entry name" value="HTH_ASNC"/>
    <property type="match status" value="1"/>
</dbReference>
<dbReference type="InterPro" id="IPR000485">
    <property type="entry name" value="AsnC-type_HTH_dom"/>
</dbReference>
<evidence type="ECO:0000259" key="4">
    <source>
        <dbReference type="PROSITE" id="PS50956"/>
    </source>
</evidence>
<dbReference type="GO" id="GO:0043565">
    <property type="term" value="F:sequence-specific DNA binding"/>
    <property type="evidence" value="ECO:0007669"/>
    <property type="project" value="InterPro"/>
</dbReference>
<evidence type="ECO:0000256" key="1">
    <source>
        <dbReference type="ARBA" id="ARBA00023015"/>
    </source>
</evidence>
<keyword evidence="1" id="KW-0805">Transcription regulation</keyword>
<dbReference type="InterPro" id="IPR019887">
    <property type="entry name" value="Tscrpt_reg_AsnC/Lrp_C"/>
</dbReference>
<organism evidence="5 6">
    <name type="scientific">Inquilinus limosus MP06</name>
    <dbReference type="NCBI Taxonomy" id="1398085"/>
    <lineage>
        <taxon>Bacteria</taxon>
        <taxon>Pseudomonadati</taxon>
        <taxon>Pseudomonadota</taxon>
        <taxon>Alphaproteobacteria</taxon>
        <taxon>Rhodospirillales</taxon>
        <taxon>Rhodospirillaceae</taxon>
        <taxon>Inquilinus</taxon>
    </lineage>
</organism>
<dbReference type="Gene3D" id="3.30.70.920">
    <property type="match status" value="1"/>
</dbReference>
<dbReference type="AlphaFoldDB" id="A0A0A0D4N0"/>
<evidence type="ECO:0000313" key="5">
    <source>
        <dbReference type="EMBL" id="KGM33661.1"/>
    </source>
</evidence>